<dbReference type="Proteomes" id="UP000013858">
    <property type="component" value="Unassembled WGS sequence"/>
</dbReference>
<evidence type="ECO:0000313" key="1">
    <source>
        <dbReference type="EMBL" id="EOH98523.1"/>
    </source>
</evidence>
<reference evidence="2 4" key="2">
    <citation type="submission" date="2013-03" db="EMBL/GenBank/DDBJ databases">
        <title>The Genome Sequence of Enterococcus haemoperoxidus BAA-382 (PacBio/Illumina hybrid assembly).</title>
        <authorList>
            <consortium name="The Broad Institute Genomics Platform"/>
            <consortium name="The Broad Institute Genome Sequencing Center for Infectious Disease"/>
            <person name="Earl A."/>
            <person name="Russ C."/>
            <person name="Gilmore M."/>
            <person name="Surin D."/>
            <person name="Walker B."/>
            <person name="Young S."/>
            <person name="Zeng Q."/>
            <person name="Gargeya S."/>
            <person name="Fitzgerald M."/>
            <person name="Haas B."/>
            <person name="Abouelleil A."/>
            <person name="Allen A.W."/>
            <person name="Alvarado L."/>
            <person name="Arachchi H.M."/>
            <person name="Berlin A.M."/>
            <person name="Chapman S.B."/>
            <person name="Gainer-Dewar J."/>
            <person name="Goldberg J."/>
            <person name="Griggs A."/>
            <person name="Gujja S."/>
            <person name="Hansen M."/>
            <person name="Howarth C."/>
            <person name="Imamovic A."/>
            <person name="Ireland A."/>
            <person name="Larimer J."/>
            <person name="McCowan C."/>
            <person name="Murphy C."/>
            <person name="Pearson M."/>
            <person name="Poon T.W."/>
            <person name="Priest M."/>
            <person name="Roberts A."/>
            <person name="Saif S."/>
            <person name="Shea T."/>
            <person name="Sisk P."/>
            <person name="Sykes S."/>
            <person name="Wortman J."/>
            <person name="Nusbaum C."/>
            <person name="Birren B."/>
        </authorList>
    </citation>
    <scope>NUCLEOTIDE SEQUENCE [LARGE SCALE GENOMIC DNA]</scope>
    <source>
        <strain evidence="2 4">ATCC BAA-382</strain>
    </source>
</reference>
<gene>
    <name evidence="2" type="ORF">I583_01294</name>
    <name evidence="1" type="ORF">UAW_01119</name>
</gene>
<evidence type="ECO:0000313" key="4">
    <source>
        <dbReference type="Proteomes" id="UP000014197"/>
    </source>
</evidence>
<accession>R2QTJ4</accession>
<keyword evidence="4" id="KW-1185">Reference proteome</keyword>
<organism evidence="1 3">
    <name type="scientific">Enterococcus haemoperoxidus ATCC BAA-382</name>
    <dbReference type="NCBI Taxonomy" id="1158608"/>
    <lineage>
        <taxon>Bacteria</taxon>
        <taxon>Bacillati</taxon>
        <taxon>Bacillota</taxon>
        <taxon>Bacilli</taxon>
        <taxon>Lactobacillales</taxon>
        <taxon>Enterococcaceae</taxon>
        <taxon>Enterococcus</taxon>
    </lineage>
</organism>
<protein>
    <submittedName>
        <fullName evidence="1">Uncharacterized protein</fullName>
    </submittedName>
</protein>
<dbReference type="AlphaFoldDB" id="R2QTJ4"/>
<sequence length="37" mass="4299">MGRNRWVKFLLLYANGVVVSLSQLKLVPIQNELSKKR</sequence>
<reference evidence="1 3" key="1">
    <citation type="submission" date="2013-02" db="EMBL/GenBank/DDBJ databases">
        <title>The Genome Sequence of Enterococcus haemoperoxidus BAA-382.</title>
        <authorList>
            <consortium name="The Broad Institute Genome Sequencing Platform"/>
            <consortium name="The Broad Institute Genome Sequencing Center for Infectious Disease"/>
            <person name="Earl A.M."/>
            <person name="Gilmore M.S."/>
            <person name="Lebreton F."/>
            <person name="Walker B."/>
            <person name="Young S.K."/>
            <person name="Zeng Q."/>
            <person name="Gargeya S."/>
            <person name="Fitzgerald M."/>
            <person name="Haas B."/>
            <person name="Abouelleil A."/>
            <person name="Alvarado L."/>
            <person name="Arachchi H.M."/>
            <person name="Berlin A.M."/>
            <person name="Chapman S.B."/>
            <person name="Dewar J."/>
            <person name="Goldberg J."/>
            <person name="Griggs A."/>
            <person name="Gujja S."/>
            <person name="Hansen M."/>
            <person name="Howarth C."/>
            <person name="Imamovic A."/>
            <person name="Larimer J."/>
            <person name="McCowan C."/>
            <person name="Murphy C."/>
            <person name="Neiman D."/>
            <person name="Pearson M."/>
            <person name="Priest M."/>
            <person name="Roberts A."/>
            <person name="Saif S."/>
            <person name="Shea T."/>
            <person name="Sisk P."/>
            <person name="Sykes S."/>
            <person name="Wortman J."/>
            <person name="Nusbaum C."/>
            <person name="Birren B."/>
        </authorList>
    </citation>
    <scope>NUCLEOTIDE SEQUENCE [LARGE SCALE GENOMIC DNA]</scope>
    <source>
        <strain evidence="1 3">ATCC BAA-382</strain>
    </source>
</reference>
<proteinExistence type="predicted"/>
<evidence type="ECO:0000313" key="3">
    <source>
        <dbReference type="Proteomes" id="UP000013858"/>
    </source>
</evidence>
<dbReference type="PATRIC" id="fig|1158608.3.peg.1094"/>
<evidence type="ECO:0000313" key="2">
    <source>
        <dbReference type="EMBL" id="EOT62294.1"/>
    </source>
</evidence>
<dbReference type="EMBL" id="ASVY01000002">
    <property type="protein sequence ID" value="EOT62294.1"/>
    <property type="molecule type" value="Genomic_DNA"/>
</dbReference>
<name>R2QTJ4_9ENTE</name>
<dbReference type="EMBL" id="AJAR01000012">
    <property type="protein sequence ID" value="EOH98523.1"/>
    <property type="molecule type" value="Genomic_DNA"/>
</dbReference>
<comment type="caution">
    <text evidence="1">The sequence shown here is derived from an EMBL/GenBank/DDBJ whole genome shotgun (WGS) entry which is preliminary data.</text>
</comment>
<dbReference type="Proteomes" id="UP000014197">
    <property type="component" value="Unassembled WGS sequence"/>
</dbReference>